<dbReference type="InterPro" id="IPR001387">
    <property type="entry name" value="Cro/C1-type_HTH"/>
</dbReference>
<dbReference type="SMART" id="SM00530">
    <property type="entry name" value="HTH_XRE"/>
    <property type="match status" value="1"/>
</dbReference>
<dbReference type="InterPro" id="IPR010982">
    <property type="entry name" value="Lambda_DNA-bd_dom_sf"/>
</dbReference>
<evidence type="ECO:0000313" key="2">
    <source>
        <dbReference type="EMBL" id="AIW03343.1"/>
    </source>
</evidence>
<dbReference type="GeneID" id="24607091"/>
<organism evidence="2 3">
    <name type="scientific">Bacillus phage Mater</name>
    <dbReference type="NCBI Taxonomy" id="1540090"/>
    <lineage>
        <taxon>Viruses</taxon>
        <taxon>Duplodnaviria</taxon>
        <taxon>Heunggongvirae</taxon>
        <taxon>Uroviricota</taxon>
        <taxon>Caudoviricetes</taxon>
        <taxon>Herelleviridae</taxon>
        <taxon>Bastillevirinae</taxon>
        <taxon>Matervirus</taxon>
        <taxon>Matervirus mater</taxon>
    </lineage>
</organism>
<dbReference type="Gene3D" id="1.10.260.40">
    <property type="entry name" value="lambda repressor-like DNA-binding domains"/>
    <property type="match status" value="1"/>
</dbReference>
<dbReference type="Proteomes" id="UP000030206">
    <property type="component" value="Segment"/>
</dbReference>
<dbReference type="PROSITE" id="PS50943">
    <property type="entry name" value="HTH_CROC1"/>
    <property type="match status" value="1"/>
</dbReference>
<keyword evidence="3" id="KW-1185">Reference proteome</keyword>
<dbReference type="CDD" id="cd00093">
    <property type="entry name" value="HTH_XRE"/>
    <property type="match status" value="1"/>
</dbReference>
<evidence type="ECO:0000313" key="3">
    <source>
        <dbReference type="Proteomes" id="UP000030206"/>
    </source>
</evidence>
<sequence>MKNKTPKRLRKYRMDAGYTIYTLADKLEEILGKGVHYSSISYWENGEKVPRIGTIVALEDLFNVGYRELFSDLTDDEIKELDQRLLAARKGEHY</sequence>
<name>A0A0A0RUT5_9CAUD</name>
<dbReference type="Pfam" id="PF01381">
    <property type="entry name" value="HTH_3"/>
    <property type="match status" value="1"/>
</dbReference>
<feature type="domain" description="HTH cro/C1-type" evidence="1">
    <location>
        <begin position="9"/>
        <end position="69"/>
    </location>
</feature>
<dbReference type="EMBL" id="KM236245">
    <property type="protein sequence ID" value="AIW03343.1"/>
    <property type="molecule type" value="Genomic_DNA"/>
</dbReference>
<dbReference type="OrthoDB" id="21470at10239"/>
<gene>
    <name evidence="2" type="ORF">CPT_Mater186</name>
</gene>
<accession>A0A0A0RUT5</accession>
<dbReference type="SUPFAM" id="SSF47413">
    <property type="entry name" value="lambda repressor-like DNA-binding domains"/>
    <property type="match status" value="1"/>
</dbReference>
<dbReference type="RefSeq" id="YP_009151145.1">
    <property type="nucleotide sequence ID" value="NC_027366.1"/>
</dbReference>
<reference evidence="2 3" key="1">
    <citation type="submission" date="2014-07" db="EMBL/GenBank/DDBJ databases">
        <title>Complete Genome of Bacillus megaterium Myophage Mater.</title>
        <authorList>
            <person name="Lancaster J.C."/>
            <person name="Hodde M.K."/>
            <person name="Hernandez A.C."/>
            <person name="Everett G.F.K."/>
        </authorList>
    </citation>
    <scope>NUCLEOTIDE SEQUENCE [LARGE SCALE GENOMIC DNA]</scope>
</reference>
<dbReference type="KEGG" id="vg:24607091"/>
<protein>
    <submittedName>
        <fullName evidence="2">Transcriptional regulator</fullName>
    </submittedName>
</protein>
<dbReference type="GO" id="GO:0003677">
    <property type="term" value="F:DNA binding"/>
    <property type="evidence" value="ECO:0007669"/>
    <property type="project" value="InterPro"/>
</dbReference>
<evidence type="ECO:0000259" key="1">
    <source>
        <dbReference type="PROSITE" id="PS50943"/>
    </source>
</evidence>
<proteinExistence type="predicted"/>